<dbReference type="PANTHER" id="PTHR33104">
    <property type="entry name" value="SI:DKEY-29D5.2"/>
    <property type="match status" value="1"/>
</dbReference>
<accession>A0A8J2WET6</accession>
<keyword evidence="3" id="KW-1185">Reference proteome</keyword>
<dbReference type="InterPro" id="IPR040564">
    <property type="entry name" value="CxC3-like"/>
</dbReference>
<evidence type="ECO:0000313" key="2">
    <source>
        <dbReference type="EMBL" id="CAH0098876.1"/>
    </source>
</evidence>
<dbReference type="Pfam" id="PF18804">
    <property type="entry name" value="CxC3"/>
    <property type="match status" value="1"/>
</dbReference>
<dbReference type="Proteomes" id="UP000789390">
    <property type="component" value="Unassembled WGS sequence"/>
</dbReference>
<evidence type="ECO:0000259" key="1">
    <source>
        <dbReference type="Pfam" id="PF18804"/>
    </source>
</evidence>
<evidence type="ECO:0000313" key="3">
    <source>
        <dbReference type="Proteomes" id="UP000789390"/>
    </source>
</evidence>
<sequence length="228" mass="26014">MVATRFGTFFGTSYFGVFGTNFSVSAPRWSVSAPPSDITLSIEDLLSFWHQLSHKTPGISERKFVETLEEISLANDRVNIINRTLFNRSRREFEFYQYHLEKTIFRRHGKCKICGPHPHGMHADAIRKLYRFAEASHRLGESLYGDVRMAYDDTKLEHISKIEKKIPKAKGNDLCGSSTWKAAKGETSILYNGHWEKGGADMLGEEQEQCRSSYQATRLLGQPGYRAI</sequence>
<organism evidence="2 3">
    <name type="scientific">Daphnia galeata</name>
    <dbReference type="NCBI Taxonomy" id="27404"/>
    <lineage>
        <taxon>Eukaryota</taxon>
        <taxon>Metazoa</taxon>
        <taxon>Ecdysozoa</taxon>
        <taxon>Arthropoda</taxon>
        <taxon>Crustacea</taxon>
        <taxon>Branchiopoda</taxon>
        <taxon>Diplostraca</taxon>
        <taxon>Cladocera</taxon>
        <taxon>Anomopoda</taxon>
        <taxon>Daphniidae</taxon>
        <taxon>Daphnia</taxon>
    </lineage>
</organism>
<gene>
    <name evidence="2" type="ORF">DGAL_LOCUS982</name>
</gene>
<comment type="caution">
    <text evidence="2">The sequence shown here is derived from an EMBL/GenBank/DDBJ whole genome shotgun (WGS) entry which is preliminary data.</text>
</comment>
<reference evidence="2" key="1">
    <citation type="submission" date="2021-11" db="EMBL/GenBank/DDBJ databases">
        <authorList>
            <person name="Schell T."/>
        </authorList>
    </citation>
    <scope>NUCLEOTIDE SEQUENCE</scope>
    <source>
        <strain evidence="2">M5</strain>
    </source>
</reference>
<dbReference type="OrthoDB" id="5987030at2759"/>
<dbReference type="EMBL" id="CAKKLH010000010">
    <property type="protein sequence ID" value="CAH0098876.1"/>
    <property type="molecule type" value="Genomic_DNA"/>
</dbReference>
<protein>
    <recommendedName>
        <fullName evidence="1">CxC3 like cysteine cluster domain-containing protein</fullName>
    </recommendedName>
</protein>
<feature type="domain" description="CxC3 like cysteine cluster" evidence="1">
    <location>
        <begin position="29"/>
        <end position="73"/>
    </location>
</feature>
<proteinExistence type="predicted"/>
<dbReference type="AlphaFoldDB" id="A0A8J2WET6"/>
<dbReference type="PANTHER" id="PTHR33104:SF2">
    <property type="entry name" value="CXC3 LIKE CYSTEINE CLUSTER DOMAIN-CONTAINING PROTEIN"/>
    <property type="match status" value="1"/>
</dbReference>
<name>A0A8J2WET6_9CRUS</name>